<dbReference type="CDD" id="cd00009">
    <property type="entry name" value="AAA"/>
    <property type="match status" value="1"/>
</dbReference>
<dbReference type="Pfam" id="PF00072">
    <property type="entry name" value="Response_reg"/>
    <property type="match status" value="1"/>
</dbReference>
<dbReference type="Gene3D" id="3.40.50.2300">
    <property type="match status" value="1"/>
</dbReference>
<evidence type="ECO:0000256" key="4">
    <source>
        <dbReference type="ARBA" id="ARBA00023163"/>
    </source>
</evidence>
<dbReference type="InterPro" id="IPR002078">
    <property type="entry name" value="Sigma_54_int"/>
</dbReference>
<evidence type="ECO:0000256" key="3">
    <source>
        <dbReference type="ARBA" id="ARBA00023015"/>
    </source>
</evidence>
<feature type="domain" description="Sigma-54 factor interaction" evidence="6">
    <location>
        <begin position="147"/>
        <end position="376"/>
    </location>
</feature>
<evidence type="ECO:0000313" key="9">
    <source>
        <dbReference type="Proteomes" id="UP000623842"/>
    </source>
</evidence>
<feature type="modified residue" description="4-aspartylphosphate" evidence="5">
    <location>
        <position position="53"/>
    </location>
</feature>
<dbReference type="GO" id="GO:0006355">
    <property type="term" value="P:regulation of DNA-templated transcription"/>
    <property type="evidence" value="ECO:0007669"/>
    <property type="project" value="InterPro"/>
</dbReference>
<feature type="domain" description="Response regulatory" evidence="7">
    <location>
        <begin position="4"/>
        <end position="123"/>
    </location>
</feature>
<dbReference type="GO" id="GO:0000160">
    <property type="term" value="P:phosphorelay signal transduction system"/>
    <property type="evidence" value="ECO:0007669"/>
    <property type="project" value="InterPro"/>
</dbReference>
<comment type="caution">
    <text evidence="8">The sequence shown here is derived from an EMBL/GenBank/DDBJ whole genome shotgun (WGS) entry which is preliminary data.</text>
</comment>
<dbReference type="InterPro" id="IPR009057">
    <property type="entry name" value="Homeodomain-like_sf"/>
</dbReference>
<dbReference type="GO" id="GO:0005524">
    <property type="term" value="F:ATP binding"/>
    <property type="evidence" value="ECO:0007669"/>
    <property type="project" value="UniProtKB-KW"/>
</dbReference>
<keyword evidence="5" id="KW-0597">Phosphoprotein</keyword>
<dbReference type="InterPro" id="IPR058031">
    <property type="entry name" value="AAA_lid_NorR"/>
</dbReference>
<dbReference type="InterPro" id="IPR011006">
    <property type="entry name" value="CheY-like_superfamily"/>
</dbReference>
<dbReference type="PROSITE" id="PS50110">
    <property type="entry name" value="RESPONSE_REGULATORY"/>
    <property type="match status" value="1"/>
</dbReference>
<dbReference type="PANTHER" id="PTHR32071:SF113">
    <property type="entry name" value="ALGINATE BIOSYNTHESIS TRANSCRIPTIONAL REGULATORY PROTEIN ALGB"/>
    <property type="match status" value="1"/>
</dbReference>
<dbReference type="CDD" id="cd00156">
    <property type="entry name" value="REC"/>
    <property type="match status" value="1"/>
</dbReference>
<keyword evidence="4" id="KW-0804">Transcription</keyword>
<dbReference type="GO" id="GO:0043565">
    <property type="term" value="F:sequence-specific DNA binding"/>
    <property type="evidence" value="ECO:0007669"/>
    <property type="project" value="InterPro"/>
</dbReference>
<organism evidence="8 9">
    <name type="scientific">Thalassotalea marina</name>
    <dbReference type="NCBI Taxonomy" id="1673741"/>
    <lineage>
        <taxon>Bacteria</taxon>
        <taxon>Pseudomonadati</taxon>
        <taxon>Pseudomonadota</taxon>
        <taxon>Gammaproteobacteria</taxon>
        <taxon>Alteromonadales</taxon>
        <taxon>Colwelliaceae</taxon>
        <taxon>Thalassotalea</taxon>
    </lineage>
</organism>
<dbReference type="Gene3D" id="1.10.8.60">
    <property type="match status" value="1"/>
</dbReference>
<dbReference type="Pfam" id="PF02954">
    <property type="entry name" value="HTH_8"/>
    <property type="match status" value="1"/>
</dbReference>
<reference evidence="8" key="2">
    <citation type="submission" date="2020-09" db="EMBL/GenBank/DDBJ databases">
        <authorList>
            <person name="Sun Q."/>
            <person name="Kim S."/>
        </authorList>
    </citation>
    <scope>NUCLEOTIDE SEQUENCE</scope>
    <source>
        <strain evidence="8">KCTC 42731</strain>
    </source>
</reference>
<dbReference type="SUPFAM" id="SSF52540">
    <property type="entry name" value="P-loop containing nucleoside triphosphate hydrolases"/>
    <property type="match status" value="1"/>
</dbReference>
<evidence type="ECO:0000256" key="1">
    <source>
        <dbReference type="ARBA" id="ARBA00022741"/>
    </source>
</evidence>
<dbReference type="EMBL" id="BNCK01000007">
    <property type="protein sequence ID" value="GHG00273.1"/>
    <property type="molecule type" value="Genomic_DNA"/>
</dbReference>
<dbReference type="InterPro" id="IPR003593">
    <property type="entry name" value="AAA+_ATPase"/>
</dbReference>
<dbReference type="PANTHER" id="PTHR32071">
    <property type="entry name" value="TRANSCRIPTIONAL REGULATORY PROTEIN"/>
    <property type="match status" value="1"/>
</dbReference>
<dbReference type="Proteomes" id="UP000623842">
    <property type="component" value="Unassembled WGS sequence"/>
</dbReference>
<keyword evidence="1" id="KW-0547">Nucleotide-binding</keyword>
<keyword evidence="9" id="KW-1185">Reference proteome</keyword>
<dbReference type="Pfam" id="PF25601">
    <property type="entry name" value="AAA_lid_14"/>
    <property type="match status" value="1"/>
</dbReference>
<evidence type="ECO:0000313" key="8">
    <source>
        <dbReference type="EMBL" id="GHG00273.1"/>
    </source>
</evidence>
<evidence type="ECO:0000256" key="2">
    <source>
        <dbReference type="ARBA" id="ARBA00022840"/>
    </source>
</evidence>
<dbReference type="InterPro" id="IPR027417">
    <property type="entry name" value="P-loop_NTPase"/>
</dbReference>
<reference evidence="8" key="1">
    <citation type="journal article" date="2014" name="Int. J. Syst. Evol. Microbiol.">
        <title>Complete genome sequence of Corynebacterium casei LMG S-19264T (=DSM 44701T), isolated from a smear-ripened cheese.</title>
        <authorList>
            <consortium name="US DOE Joint Genome Institute (JGI-PGF)"/>
            <person name="Walter F."/>
            <person name="Albersmeier A."/>
            <person name="Kalinowski J."/>
            <person name="Ruckert C."/>
        </authorList>
    </citation>
    <scope>NUCLEOTIDE SEQUENCE</scope>
    <source>
        <strain evidence="8">KCTC 42731</strain>
    </source>
</reference>
<gene>
    <name evidence="8" type="ORF">GCM10017161_31150</name>
</gene>
<dbReference type="Gene3D" id="3.40.50.300">
    <property type="entry name" value="P-loop containing nucleotide triphosphate hydrolases"/>
    <property type="match status" value="1"/>
</dbReference>
<dbReference type="FunFam" id="3.40.50.300:FF:000006">
    <property type="entry name" value="DNA-binding transcriptional regulator NtrC"/>
    <property type="match status" value="1"/>
</dbReference>
<protein>
    <submittedName>
        <fullName evidence="8">Sigma-54-dependent Fis family transcriptional regulator</fullName>
    </submittedName>
</protein>
<evidence type="ECO:0000256" key="5">
    <source>
        <dbReference type="PROSITE-ProRule" id="PRU00169"/>
    </source>
</evidence>
<dbReference type="Gene3D" id="1.10.10.60">
    <property type="entry name" value="Homeodomain-like"/>
    <property type="match status" value="1"/>
</dbReference>
<keyword evidence="3" id="KW-0805">Transcription regulation</keyword>
<dbReference type="AlphaFoldDB" id="A0A919BMR9"/>
<dbReference type="Pfam" id="PF00158">
    <property type="entry name" value="Sigma54_activat"/>
    <property type="match status" value="1"/>
</dbReference>
<dbReference type="SUPFAM" id="SSF52172">
    <property type="entry name" value="CheY-like"/>
    <property type="match status" value="1"/>
</dbReference>
<dbReference type="PRINTS" id="PR01590">
    <property type="entry name" value="HTHFIS"/>
</dbReference>
<accession>A0A919BMR9</accession>
<keyword evidence="2" id="KW-0067">ATP-binding</keyword>
<dbReference type="SMART" id="SM00382">
    <property type="entry name" value="AAA"/>
    <property type="match status" value="1"/>
</dbReference>
<dbReference type="RefSeq" id="WP_189772474.1">
    <property type="nucleotide sequence ID" value="NZ_BNCK01000007.1"/>
</dbReference>
<name>A0A919BMR9_9GAMM</name>
<dbReference type="SUPFAM" id="SSF46689">
    <property type="entry name" value="Homeodomain-like"/>
    <property type="match status" value="1"/>
</dbReference>
<sequence length="448" mass="50684">MNTSILVIDDRADIRLSLVVLLEQHGYQVVEADSPQIAQIELKRHDIALVLLDMNYTMDTTSGDEGIQFLSWMQQNKFTTPVVAMTAWSNVDLVVQAMKLGANDFIEKPWKNKHLLHVIEQQLSLSSLEKENIGLKQQLAEQPEQQYQWRSACIRQLLDQLKTVAKTDANILLTGDNGTGKSELAKFVHCHSSRNQKSLVSVNMGAIAESLFESEMFGHVKGAFTDAKSSRIGRFELADNSTLFLDEVANTPMSQQMKLLRVLEGGEYEVLGSSKTKTANCRIISATNADFAGLIAQDKFREDLYYRLNTIELRVPSLAERQEDIVPLAHYFIEKFCRKYHKDFCDLTKQAQSALRHYHWPGNLREMSHLIERAVLLCSSNVIDDNDLRLTASAPANELPLMTLHEAEVSLLKKALKQTDNNIPKAAKLLGLTKSSMYRRVEKYELLT</sequence>
<dbReference type="InterPro" id="IPR002197">
    <property type="entry name" value="HTH_Fis"/>
</dbReference>
<evidence type="ECO:0000259" key="7">
    <source>
        <dbReference type="PROSITE" id="PS50110"/>
    </source>
</evidence>
<dbReference type="SMART" id="SM00448">
    <property type="entry name" value="REC"/>
    <property type="match status" value="1"/>
</dbReference>
<evidence type="ECO:0000259" key="6">
    <source>
        <dbReference type="PROSITE" id="PS50045"/>
    </source>
</evidence>
<dbReference type="InterPro" id="IPR001789">
    <property type="entry name" value="Sig_transdc_resp-reg_receiver"/>
</dbReference>
<proteinExistence type="predicted"/>
<dbReference type="PROSITE" id="PS50045">
    <property type="entry name" value="SIGMA54_INTERACT_4"/>
    <property type="match status" value="1"/>
</dbReference>